<reference evidence="10 11" key="1">
    <citation type="submission" date="2020-03" db="EMBL/GenBank/DDBJ databases">
        <title>Genomic Encyclopedia of Type Strains, Phase IV (KMG-IV): sequencing the most valuable type-strain genomes for metagenomic binning, comparative biology and taxonomic classification.</title>
        <authorList>
            <person name="Goeker M."/>
        </authorList>
    </citation>
    <scope>NUCLEOTIDE SEQUENCE [LARGE SCALE GENOMIC DNA]</scope>
    <source>
        <strain evidence="10 11">DSM 5718</strain>
    </source>
</reference>
<feature type="transmembrane region" description="Helical" evidence="8">
    <location>
        <begin position="405"/>
        <end position="423"/>
    </location>
</feature>
<keyword evidence="5 8" id="KW-0812">Transmembrane</keyword>
<protein>
    <submittedName>
        <fullName evidence="10">4-amino-4-deoxy-L-arabinose transferase-like glycosyltransferase</fullName>
    </submittedName>
</protein>
<comment type="subcellular location">
    <subcellularLocation>
        <location evidence="1">Cell membrane</location>
        <topology evidence="1">Multi-pass membrane protein</topology>
    </subcellularLocation>
</comment>
<feature type="transmembrane region" description="Helical" evidence="8">
    <location>
        <begin position="264"/>
        <end position="286"/>
    </location>
</feature>
<dbReference type="GO" id="GO:0016763">
    <property type="term" value="F:pentosyltransferase activity"/>
    <property type="evidence" value="ECO:0007669"/>
    <property type="project" value="TreeGrafter"/>
</dbReference>
<comment type="caution">
    <text evidence="10">The sequence shown here is derived from an EMBL/GenBank/DDBJ whole genome shotgun (WGS) entry which is preliminary data.</text>
</comment>
<feature type="transmembrane region" description="Helical" evidence="8">
    <location>
        <begin position="12"/>
        <end position="29"/>
    </location>
</feature>
<evidence type="ECO:0000256" key="1">
    <source>
        <dbReference type="ARBA" id="ARBA00004651"/>
    </source>
</evidence>
<evidence type="ECO:0000313" key="10">
    <source>
        <dbReference type="EMBL" id="NIK73883.1"/>
    </source>
</evidence>
<keyword evidence="4 10" id="KW-0808">Transferase</keyword>
<feature type="transmembrane region" description="Helical" evidence="8">
    <location>
        <begin position="143"/>
        <end position="160"/>
    </location>
</feature>
<dbReference type="Pfam" id="PF13231">
    <property type="entry name" value="PMT_2"/>
    <property type="match status" value="1"/>
</dbReference>
<keyword evidence="3" id="KW-0328">Glycosyltransferase</keyword>
<keyword evidence="2" id="KW-1003">Cell membrane</keyword>
<proteinExistence type="predicted"/>
<dbReference type="PANTHER" id="PTHR33908">
    <property type="entry name" value="MANNOSYLTRANSFERASE YKCB-RELATED"/>
    <property type="match status" value="1"/>
</dbReference>
<feature type="transmembrane region" description="Helical" evidence="8">
    <location>
        <begin position="213"/>
        <end position="232"/>
    </location>
</feature>
<gene>
    <name evidence="10" type="ORF">FHS56_001396</name>
</gene>
<evidence type="ECO:0000256" key="6">
    <source>
        <dbReference type="ARBA" id="ARBA00022989"/>
    </source>
</evidence>
<organism evidence="10 11">
    <name type="scientific">Thermonema lapsum</name>
    <dbReference type="NCBI Taxonomy" id="28195"/>
    <lineage>
        <taxon>Bacteria</taxon>
        <taxon>Pseudomonadati</taxon>
        <taxon>Bacteroidota</taxon>
        <taxon>Cytophagia</taxon>
        <taxon>Cytophagales</taxon>
        <taxon>Thermonemataceae</taxon>
        <taxon>Thermonema</taxon>
    </lineage>
</organism>
<dbReference type="InterPro" id="IPR038731">
    <property type="entry name" value="RgtA/B/C-like"/>
</dbReference>
<evidence type="ECO:0000256" key="5">
    <source>
        <dbReference type="ARBA" id="ARBA00022692"/>
    </source>
</evidence>
<feature type="transmembrane region" description="Helical" evidence="8">
    <location>
        <begin position="167"/>
        <end position="183"/>
    </location>
</feature>
<evidence type="ECO:0000313" key="11">
    <source>
        <dbReference type="Proteomes" id="UP000537126"/>
    </source>
</evidence>
<feature type="transmembrane region" description="Helical" evidence="8">
    <location>
        <begin position="88"/>
        <end position="107"/>
    </location>
</feature>
<dbReference type="AlphaFoldDB" id="A0A846MQN7"/>
<evidence type="ECO:0000256" key="2">
    <source>
        <dbReference type="ARBA" id="ARBA00022475"/>
    </source>
</evidence>
<evidence type="ECO:0000256" key="7">
    <source>
        <dbReference type="ARBA" id="ARBA00023136"/>
    </source>
</evidence>
<feature type="domain" description="Glycosyltransferase RgtA/B/C/D-like" evidence="9">
    <location>
        <begin position="68"/>
        <end position="229"/>
    </location>
</feature>
<dbReference type="InterPro" id="IPR050297">
    <property type="entry name" value="LipidA_mod_glycosyltrf_83"/>
</dbReference>
<feature type="transmembrane region" description="Helical" evidence="8">
    <location>
        <begin position="430"/>
        <end position="450"/>
    </location>
</feature>
<feature type="transmembrane region" description="Helical" evidence="8">
    <location>
        <begin position="355"/>
        <end position="377"/>
    </location>
</feature>
<dbReference type="GO" id="GO:0010041">
    <property type="term" value="P:response to iron(III) ion"/>
    <property type="evidence" value="ECO:0007669"/>
    <property type="project" value="TreeGrafter"/>
</dbReference>
<dbReference type="EMBL" id="JAASRN010000002">
    <property type="protein sequence ID" value="NIK73883.1"/>
    <property type="molecule type" value="Genomic_DNA"/>
</dbReference>
<evidence type="ECO:0000256" key="3">
    <source>
        <dbReference type="ARBA" id="ARBA00022676"/>
    </source>
</evidence>
<name>A0A846MQN7_9BACT</name>
<dbReference type="GO" id="GO:0005886">
    <property type="term" value="C:plasma membrane"/>
    <property type="evidence" value="ECO:0007669"/>
    <property type="project" value="UniProtKB-SubCell"/>
</dbReference>
<sequence length="550" mass="64032">MIKRIFDKDYPYHWLILMLSGMVFFFPFLGKVHLFDWDEINFAESAREMLVTGNYTRVQINFEPFWEKPPFFFWLQVLSMKVFGVNEWAARFPNAVFGVITLLTFYFIGKRHYDGRFGFIWGLCYLGSFLPHFYFKSAIIDPVFNYFIFLGVYGLARAVAAYKTPFALKWATVAGAFTGMAILTKGPVGLLMVGLSFLVFWAWHGFRRVARFIDVFAFAFAAFVTSFAWYGLELIQHGTWFIEEFIRYHIRLLTTPDAGHEQPFFYHFVVVFLGCFPMSVLALPAFGKQEQHPDPLHLRRWMLGLFWVVMIVFTLVKTKIVHYSSLAYFPLSFLAAYVVYWHMEEQAPLPLYVRRLLLVVGTVFGLLLTALPLFAYFKESFYAFIKDPFAVACLQVEVPWGGWEFLMGLLYVVLASVGIYWIWQHRLRAGLLWLCYATAVCLMGYLVVIVPKIEAYSQRPAIEFYKSLQGKDVYVRPVGFKSYAHYFYARMQPQANPKSKDELWLLQADIDKPAYFVVKANQKDRMAPYADVKLIGEKGGFAFFVREPKK</sequence>
<evidence type="ECO:0000256" key="8">
    <source>
        <dbReference type="SAM" id="Phobius"/>
    </source>
</evidence>
<evidence type="ECO:0000256" key="4">
    <source>
        <dbReference type="ARBA" id="ARBA00022679"/>
    </source>
</evidence>
<keyword evidence="11" id="KW-1185">Reference proteome</keyword>
<feature type="transmembrane region" description="Helical" evidence="8">
    <location>
        <begin position="189"/>
        <end position="206"/>
    </location>
</feature>
<feature type="transmembrane region" description="Helical" evidence="8">
    <location>
        <begin position="119"/>
        <end position="137"/>
    </location>
</feature>
<dbReference type="PANTHER" id="PTHR33908:SF3">
    <property type="entry name" value="UNDECAPRENYL PHOSPHATE-ALPHA-4-AMINO-4-DEOXY-L-ARABINOSE ARABINOSYL TRANSFERASE"/>
    <property type="match status" value="1"/>
</dbReference>
<feature type="transmembrane region" description="Helical" evidence="8">
    <location>
        <begin position="298"/>
        <end position="316"/>
    </location>
</feature>
<keyword evidence="7 8" id="KW-0472">Membrane</keyword>
<accession>A0A846MQN7</accession>
<dbReference type="Proteomes" id="UP000537126">
    <property type="component" value="Unassembled WGS sequence"/>
</dbReference>
<dbReference type="GO" id="GO:0009103">
    <property type="term" value="P:lipopolysaccharide biosynthetic process"/>
    <property type="evidence" value="ECO:0007669"/>
    <property type="project" value="UniProtKB-ARBA"/>
</dbReference>
<keyword evidence="6 8" id="KW-1133">Transmembrane helix</keyword>
<evidence type="ECO:0000259" key="9">
    <source>
        <dbReference type="Pfam" id="PF13231"/>
    </source>
</evidence>
<dbReference type="RefSeq" id="WP_166919144.1">
    <property type="nucleotide sequence ID" value="NZ_JAASRN010000002.1"/>
</dbReference>
<feature type="transmembrane region" description="Helical" evidence="8">
    <location>
        <begin position="322"/>
        <end position="343"/>
    </location>
</feature>